<reference evidence="1 2" key="1">
    <citation type="submission" date="2019-03" db="EMBL/GenBank/DDBJ databases">
        <title>Bradyrhizobium diversity isolated from nodules of Chamaecrista fasciculata.</title>
        <authorList>
            <person name="Klepa M.S."/>
            <person name="Urquiaga M.O."/>
            <person name="Hungria M."/>
            <person name="Delamuta J.R."/>
        </authorList>
    </citation>
    <scope>NUCLEOTIDE SEQUENCE [LARGE SCALE GENOMIC DNA]</scope>
    <source>
        <strain evidence="1 2">CNPSo 3448</strain>
    </source>
</reference>
<accession>A0A4Y9L557</accession>
<dbReference type="AlphaFoldDB" id="A0A4Y9L557"/>
<dbReference type="OrthoDB" id="149525at41294"/>
<keyword evidence="2" id="KW-1185">Reference proteome</keyword>
<evidence type="ECO:0000313" key="2">
    <source>
        <dbReference type="Proteomes" id="UP000297966"/>
    </source>
</evidence>
<name>A0A4Y9L557_9BRAD</name>
<sequence length="116" mass="13523">MRFTKDRCLSCGTPQRRRAVDSKYSNLDETGRVTFTEYWFCSEECYEKEISKYLEKEYAFDVNADGDQVCIQRPSMRSRIYQGTTKNKHTRGVRLFRSQPDEKSCVGVRALATISP</sequence>
<gene>
    <name evidence="1" type="ORF">E4K65_42480</name>
</gene>
<protein>
    <submittedName>
        <fullName evidence="1">Uncharacterized protein</fullName>
    </submittedName>
</protein>
<evidence type="ECO:0000313" key="1">
    <source>
        <dbReference type="EMBL" id="TFV37956.1"/>
    </source>
</evidence>
<dbReference type="Proteomes" id="UP000297966">
    <property type="component" value="Unassembled WGS sequence"/>
</dbReference>
<dbReference type="RefSeq" id="WP_135179174.1">
    <property type="nucleotide sequence ID" value="NZ_JBIYER010000001.1"/>
</dbReference>
<proteinExistence type="predicted"/>
<dbReference type="EMBL" id="SPQT01000044">
    <property type="protein sequence ID" value="TFV37956.1"/>
    <property type="molecule type" value="Genomic_DNA"/>
</dbReference>
<organism evidence="1 2">
    <name type="scientific">Bradyrhizobium niftali</name>
    <dbReference type="NCBI Taxonomy" id="2560055"/>
    <lineage>
        <taxon>Bacteria</taxon>
        <taxon>Pseudomonadati</taxon>
        <taxon>Pseudomonadota</taxon>
        <taxon>Alphaproteobacteria</taxon>
        <taxon>Hyphomicrobiales</taxon>
        <taxon>Nitrobacteraceae</taxon>
        <taxon>Bradyrhizobium</taxon>
    </lineage>
</organism>
<comment type="caution">
    <text evidence="1">The sequence shown here is derived from an EMBL/GenBank/DDBJ whole genome shotgun (WGS) entry which is preliminary data.</text>
</comment>